<proteinExistence type="predicted"/>
<feature type="transmembrane region" description="Helical" evidence="1">
    <location>
        <begin position="198"/>
        <end position="216"/>
    </location>
</feature>
<sequence>MKKGKAFDFMLYYGNKIPTELLMRHIKLKSETSNRLRTSALLLACFAVPCAILLLVYWGYGIAPFGEKSLLIMDMSAQYSEFFCGLKNIGAQNGGILFSWSKVFGSNYAGVFAYYLASPLSFLTLLCPNEAMPVGLAYLTVLKIGLCGLTFGILLNELQKKARVSGAHLCSNRIWIAVFSVFYALMSYNIVYSMCLMWLDAVIWLPIVILGIEKITDGGTPVLLGVSYTVLFLSTYYISYMVGLFSCIYFLFALIRKKGNGLRGVLAACGKFVGSAAAAACAGAWLLLPTLYSLFEGKIGGASSSAGSANLYEFSDVLKKFFLGTYDSITNSGAPFFYCGIIVFAFYFAFYFTKTISRTEKLMTAAITVFLGISTYFYKLDLMWHVFQKPNWFPYRYSFILTFFIIFTAAKAFLRFREVPYAVYPVFFLLAAGFYLYVKNLPQGGVGEESFRWSVLFLLVNACLVFAAVILRRVRPNRVGNSVLLLLLLFASAGEAYANARLLTEGLDRAHGYESYEKYRQYKLLTQELTEQANLRADGTFYRMGADFQRNFNEAIGLGYAGISHYSSSYNKNINSFLYKMGLAQIYFWSSYAGSTTVTDTLFSVRYVMSDPEISRLDDDGKIISWCSVPYSHYITAAQVDTAVLYENPYVLPPCFAVSSRLKDFAWQANGVESQNHLLNCMLDTDASYFIKLNEDSYGAVSLEKDAAFIEYTVTAPESGPLYAYFPKNGNAVSRMSINGGYEIRLYTGETDCIQYLGSYTAGEQVRIRIYGSRLETSGNTFYQLDLARFSEAAAALGEGSLQISEWSSGYLKGSAELSEDGVMFTSLVYDPAWRVLVDGVPAETWALQDGLLCFDLTAGYHEIEIR</sequence>
<feature type="non-terminal residue" evidence="2">
    <location>
        <position position="867"/>
    </location>
</feature>
<evidence type="ECO:0000313" key="2">
    <source>
        <dbReference type="EMBL" id="HIU30315.1"/>
    </source>
</evidence>
<evidence type="ECO:0000256" key="1">
    <source>
        <dbReference type="SAM" id="Phobius"/>
    </source>
</evidence>
<dbReference type="Pfam" id="PF09586">
    <property type="entry name" value="YfhO"/>
    <property type="match status" value="1"/>
</dbReference>
<dbReference type="Proteomes" id="UP000824089">
    <property type="component" value="Unassembled WGS sequence"/>
</dbReference>
<name>A0A9D1IB44_9CLOT</name>
<gene>
    <name evidence="2" type="ORF">IAD50_08485</name>
</gene>
<feature type="transmembrane region" description="Helical" evidence="1">
    <location>
        <begin position="332"/>
        <end position="350"/>
    </location>
</feature>
<keyword evidence="1" id="KW-1133">Transmembrane helix</keyword>
<reference evidence="2" key="1">
    <citation type="submission" date="2020-10" db="EMBL/GenBank/DDBJ databases">
        <authorList>
            <person name="Gilroy R."/>
        </authorList>
    </citation>
    <scope>NUCLEOTIDE SEQUENCE</scope>
    <source>
        <strain evidence="2">CHK195-4489</strain>
    </source>
</reference>
<feature type="transmembrane region" description="Helical" evidence="1">
    <location>
        <begin position="450"/>
        <end position="471"/>
    </location>
</feature>
<feature type="transmembrane region" description="Helical" evidence="1">
    <location>
        <begin position="228"/>
        <end position="252"/>
    </location>
</feature>
<comment type="caution">
    <text evidence="2">The sequence shown here is derived from an EMBL/GenBank/DDBJ whole genome shotgun (WGS) entry which is preliminary data.</text>
</comment>
<organism evidence="2 3">
    <name type="scientific">Candidatus Egerieisoma faecipullorum</name>
    <dbReference type="NCBI Taxonomy" id="2840963"/>
    <lineage>
        <taxon>Bacteria</taxon>
        <taxon>Bacillati</taxon>
        <taxon>Bacillota</taxon>
        <taxon>Clostridia</taxon>
        <taxon>Eubacteriales</taxon>
        <taxon>Clostridiaceae</taxon>
        <taxon>Clostridiaceae incertae sedis</taxon>
        <taxon>Candidatus Egerieisoma</taxon>
    </lineage>
</organism>
<feature type="transmembrane region" description="Helical" evidence="1">
    <location>
        <begin position="392"/>
        <end position="414"/>
    </location>
</feature>
<feature type="transmembrane region" description="Helical" evidence="1">
    <location>
        <begin position="108"/>
        <end position="127"/>
    </location>
</feature>
<dbReference type="PANTHER" id="PTHR38454:SF1">
    <property type="entry name" value="INTEGRAL MEMBRANE PROTEIN"/>
    <property type="match status" value="1"/>
</dbReference>
<dbReference type="PANTHER" id="PTHR38454">
    <property type="entry name" value="INTEGRAL MEMBRANE PROTEIN-RELATED"/>
    <property type="match status" value="1"/>
</dbReference>
<keyword evidence="1" id="KW-0812">Transmembrane</keyword>
<dbReference type="InterPro" id="IPR018580">
    <property type="entry name" value="Uncharacterised_YfhO"/>
</dbReference>
<dbReference type="AlphaFoldDB" id="A0A9D1IB44"/>
<protein>
    <submittedName>
        <fullName evidence="2">YfhO family protein</fullName>
    </submittedName>
</protein>
<accession>A0A9D1IB44</accession>
<keyword evidence="1" id="KW-0472">Membrane</keyword>
<feature type="transmembrane region" description="Helical" evidence="1">
    <location>
        <begin position="264"/>
        <end position="288"/>
    </location>
</feature>
<feature type="transmembrane region" description="Helical" evidence="1">
    <location>
        <begin position="483"/>
        <end position="500"/>
    </location>
</feature>
<feature type="transmembrane region" description="Helical" evidence="1">
    <location>
        <begin position="40"/>
        <end position="60"/>
    </location>
</feature>
<dbReference type="EMBL" id="DVMM01000187">
    <property type="protein sequence ID" value="HIU30315.1"/>
    <property type="molecule type" value="Genomic_DNA"/>
</dbReference>
<feature type="transmembrane region" description="Helical" evidence="1">
    <location>
        <begin position="134"/>
        <end position="154"/>
    </location>
</feature>
<feature type="transmembrane region" description="Helical" evidence="1">
    <location>
        <begin position="421"/>
        <end position="438"/>
    </location>
</feature>
<feature type="transmembrane region" description="Helical" evidence="1">
    <location>
        <begin position="362"/>
        <end position="380"/>
    </location>
</feature>
<reference evidence="2" key="2">
    <citation type="journal article" date="2021" name="PeerJ">
        <title>Extensive microbial diversity within the chicken gut microbiome revealed by metagenomics and culture.</title>
        <authorList>
            <person name="Gilroy R."/>
            <person name="Ravi A."/>
            <person name="Getino M."/>
            <person name="Pursley I."/>
            <person name="Horton D.L."/>
            <person name="Alikhan N.F."/>
            <person name="Baker D."/>
            <person name="Gharbi K."/>
            <person name="Hall N."/>
            <person name="Watson M."/>
            <person name="Adriaenssens E.M."/>
            <person name="Foster-Nyarko E."/>
            <person name="Jarju S."/>
            <person name="Secka A."/>
            <person name="Antonio M."/>
            <person name="Oren A."/>
            <person name="Chaudhuri R.R."/>
            <person name="La Ragione R."/>
            <person name="Hildebrand F."/>
            <person name="Pallen M.J."/>
        </authorList>
    </citation>
    <scope>NUCLEOTIDE SEQUENCE</scope>
    <source>
        <strain evidence="2">CHK195-4489</strain>
    </source>
</reference>
<evidence type="ECO:0000313" key="3">
    <source>
        <dbReference type="Proteomes" id="UP000824089"/>
    </source>
</evidence>